<protein>
    <recommendedName>
        <fullName evidence="3">Transcriptional regulator</fullName>
    </recommendedName>
</protein>
<dbReference type="Proteomes" id="UP000177565">
    <property type="component" value="Unassembled WGS sequence"/>
</dbReference>
<evidence type="ECO:0008006" key="3">
    <source>
        <dbReference type="Google" id="ProtNLM"/>
    </source>
</evidence>
<gene>
    <name evidence="1" type="ORF">A3C06_00640</name>
</gene>
<dbReference type="EMBL" id="MHRQ01000006">
    <property type="protein sequence ID" value="OHA27343.1"/>
    <property type="molecule type" value="Genomic_DNA"/>
</dbReference>
<name>A0A1G2MU27_9BACT</name>
<organism evidence="1 2">
    <name type="scientific">Candidatus Taylorbacteria bacterium RIFCSPHIGHO2_02_FULL_46_13</name>
    <dbReference type="NCBI Taxonomy" id="1802312"/>
    <lineage>
        <taxon>Bacteria</taxon>
        <taxon>Candidatus Tayloriibacteriota</taxon>
    </lineage>
</organism>
<sequence length="204" mass="23430">METLSKIFGGRIHTKIMRLFLLNPDKIYSAKSVMAVCRGGKGQVERELKAFEKIGLIKRKHYTREGKTRAGKKSRVRESGWTLNNSFIYLSQLRTMLVDSVLLKSNDIVKRLGRGGNLKLVVLAGIFIQNWDSRVDLLVVGEKLKKGSLERMMRSMESEIGRELHYSILDTHDFQYRMSVGDKLIRDIFDYPHETILNKLGVEA</sequence>
<comment type="caution">
    <text evidence="1">The sequence shown here is derived from an EMBL/GenBank/DDBJ whole genome shotgun (WGS) entry which is preliminary data.</text>
</comment>
<proteinExistence type="predicted"/>
<dbReference type="STRING" id="1802312.A3C06_00640"/>
<dbReference type="AlphaFoldDB" id="A0A1G2MU27"/>
<reference evidence="1 2" key="1">
    <citation type="journal article" date="2016" name="Nat. Commun.">
        <title>Thousands of microbial genomes shed light on interconnected biogeochemical processes in an aquifer system.</title>
        <authorList>
            <person name="Anantharaman K."/>
            <person name="Brown C.T."/>
            <person name="Hug L.A."/>
            <person name="Sharon I."/>
            <person name="Castelle C.J."/>
            <person name="Probst A.J."/>
            <person name="Thomas B.C."/>
            <person name="Singh A."/>
            <person name="Wilkins M.J."/>
            <person name="Karaoz U."/>
            <person name="Brodie E.L."/>
            <person name="Williams K.H."/>
            <person name="Hubbard S.S."/>
            <person name="Banfield J.F."/>
        </authorList>
    </citation>
    <scope>NUCLEOTIDE SEQUENCE [LARGE SCALE GENOMIC DNA]</scope>
</reference>
<evidence type="ECO:0000313" key="1">
    <source>
        <dbReference type="EMBL" id="OHA27343.1"/>
    </source>
</evidence>
<accession>A0A1G2MU27</accession>
<evidence type="ECO:0000313" key="2">
    <source>
        <dbReference type="Proteomes" id="UP000177565"/>
    </source>
</evidence>